<gene>
    <name evidence="2" type="ORF">BDZ31_000247</name>
</gene>
<comment type="caution">
    <text evidence="2">The sequence shown here is derived from an EMBL/GenBank/DDBJ whole genome shotgun (WGS) entry which is preliminary data.</text>
</comment>
<proteinExistence type="predicted"/>
<name>A0A840I961_9ACTN</name>
<dbReference type="RefSeq" id="WP_183338200.1">
    <property type="nucleotide sequence ID" value="NZ_JACHNU010000001.1"/>
</dbReference>
<dbReference type="Pfam" id="PF20068">
    <property type="entry name" value="Amphi-Trp"/>
    <property type="match status" value="1"/>
</dbReference>
<sequence>MEILEVEVKERLRREAVAERLRDLADMLARHNELEFERGGMRFKVKVPDEVELKVELEVESDERELEIELKW</sequence>
<organism evidence="2 3">
    <name type="scientific">Conexibacter arvalis</name>
    <dbReference type="NCBI Taxonomy" id="912552"/>
    <lineage>
        <taxon>Bacteria</taxon>
        <taxon>Bacillati</taxon>
        <taxon>Actinomycetota</taxon>
        <taxon>Thermoleophilia</taxon>
        <taxon>Solirubrobacterales</taxon>
        <taxon>Conexibacteraceae</taxon>
        <taxon>Conexibacter</taxon>
    </lineage>
</organism>
<evidence type="ECO:0000313" key="2">
    <source>
        <dbReference type="EMBL" id="MBB4660674.1"/>
    </source>
</evidence>
<evidence type="ECO:0000259" key="1">
    <source>
        <dbReference type="Pfam" id="PF20068"/>
    </source>
</evidence>
<protein>
    <submittedName>
        <fullName evidence="2">Amphi-Trp domain-containing protein</fullName>
    </submittedName>
</protein>
<accession>A0A840I961</accession>
<dbReference type="InterPro" id="IPR027598">
    <property type="entry name" value="Amphi-Trp_dom"/>
</dbReference>
<keyword evidence="3" id="KW-1185">Reference proteome</keyword>
<dbReference type="AlphaFoldDB" id="A0A840I961"/>
<dbReference type="NCBIfam" id="TIGR04354">
    <property type="entry name" value="amphi-Trp"/>
    <property type="match status" value="1"/>
</dbReference>
<reference evidence="2 3" key="1">
    <citation type="submission" date="2020-08" db="EMBL/GenBank/DDBJ databases">
        <title>Genomic Encyclopedia of Archaeal and Bacterial Type Strains, Phase II (KMG-II): from individual species to whole genera.</title>
        <authorList>
            <person name="Goeker M."/>
        </authorList>
    </citation>
    <scope>NUCLEOTIDE SEQUENCE [LARGE SCALE GENOMIC DNA]</scope>
    <source>
        <strain evidence="2 3">DSM 23288</strain>
    </source>
</reference>
<feature type="domain" description="Amphi-Trp" evidence="1">
    <location>
        <begin position="5"/>
        <end position="72"/>
    </location>
</feature>
<evidence type="ECO:0000313" key="3">
    <source>
        <dbReference type="Proteomes" id="UP000585272"/>
    </source>
</evidence>
<dbReference type="Proteomes" id="UP000585272">
    <property type="component" value="Unassembled WGS sequence"/>
</dbReference>
<dbReference type="EMBL" id="JACHNU010000001">
    <property type="protein sequence ID" value="MBB4660674.1"/>
    <property type="molecule type" value="Genomic_DNA"/>
</dbReference>